<name>A0ABW6C5X5_RAHSY</name>
<organism evidence="1 2">
    <name type="scientific">Rahnella sp. (strain Y9602)</name>
    <dbReference type="NCBI Taxonomy" id="2703885"/>
    <lineage>
        <taxon>Bacteria</taxon>
        <taxon>Pseudomonadati</taxon>
        <taxon>Pseudomonadota</taxon>
        <taxon>Gammaproteobacteria</taxon>
        <taxon>Enterobacterales</taxon>
        <taxon>Yersiniaceae</taxon>
        <taxon>Rahnella</taxon>
    </lineage>
</organism>
<proteinExistence type="predicted"/>
<evidence type="ECO:0000313" key="2">
    <source>
        <dbReference type="Proteomes" id="UP001598201"/>
    </source>
</evidence>
<dbReference type="Proteomes" id="UP001598201">
    <property type="component" value="Unassembled WGS sequence"/>
</dbReference>
<dbReference type="RefSeq" id="WP_379671691.1">
    <property type="nucleotide sequence ID" value="NZ_JBHUCJ010000012.1"/>
</dbReference>
<reference evidence="1 2" key="1">
    <citation type="submission" date="2024-09" db="EMBL/GenBank/DDBJ databases">
        <title>Genomes of Rahnella.</title>
        <authorList>
            <person name="Mnguni F.C."/>
            <person name="Shin G.Y."/>
            <person name="Coutinho T."/>
        </authorList>
    </citation>
    <scope>NUCLEOTIDE SEQUENCE [LARGE SCALE GENOMIC DNA]</scope>
    <source>
        <strain evidence="1 2">20WA0057</strain>
    </source>
</reference>
<protein>
    <submittedName>
        <fullName evidence="1">Uncharacterized protein</fullName>
    </submittedName>
</protein>
<evidence type="ECO:0000313" key="1">
    <source>
        <dbReference type="EMBL" id="MFD3223363.1"/>
    </source>
</evidence>
<sequence>MNLIEFGIKQFTILPCSQFSGELLATIQDSRASQDARKDKINDKDSLLILSQDCDIYNSQEKTIEVVRITKAKNKDINSVQLQKAKNTRKLVVNTDGDEFIISKVGEKSIINKILIEEALSANVEKNVKLQISSLSEKNKNIFMSWLVNRYARRPFPGKFNDILFNQYLRNPKGHALQTLLEENYAEILEFYIFIDPQDDEDAEKYDVSITALLSSSCTDEKEEEIDRTLKGIVKTIHDDDNCLNMIQALDENDSSKWIHEDIINEYVARPKDFSKADEFNYRPLTLDYLCWPDEE</sequence>
<dbReference type="EMBL" id="JBHUCJ010000012">
    <property type="protein sequence ID" value="MFD3223363.1"/>
    <property type="molecule type" value="Genomic_DNA"/>
</dbReference>
<keyword evidence="2" id="KW-1185">Reference proteome</keyword>
<comment type="caution">
    <text evidence="1">The sequence shown here is derived from an EMBL/GenBank/DDBJ whole genome shotgun (WGS) entry which is preliminary data.</text>
</comment>
<gene>
    <name evidence="1" type="ORF">ACFPK4_07445</name>
</gene>
<accession>A0ABW6C5X5</accession>